<organism evidence="1 2">
    <name type="scientific">Eretmocerus hayati</name>
    <dbReference type="NCBI Taxonomy" id="131215"/>
    <lineage>
        <taxon>Eukaryota</taxon>
        <taxon>Metazoa</taxon>
        <taxon>Ecdysozoa</taxon>
        <taxon>Arthropoda</taxon>
        <taxon>Hexapoda</taxon>
        <taxon>Insecta</taxon>
        <taxon>Pterygota</taxon>
        <taxon>Neoptera</taxon>
        <taxon>Endopterygota</taxon>
        <taxon>Hymenoptera</taxon>
        <taxon>Apocrita</taxon>
        <taxon>Proctotrupomorpha</taxon>
        <taxon>Chalcidoidea</taxon>
        <taxon>Aphelinidae</taxon>
        <taxon>Aphelininae</taxon>
        <taxon>Eretmocerus</taxon>
    </lineage>
</organism>
<reference evidence="1" key="1">
    <citation type="submission" date="2023-04" db="EMBL/GenBank/DDBJ databases">
        <title>A chromosome-level genome assembly of the parasitoid wasp Eretmocerus hayati.</title>
        <authorList>
            <person name="Zhong Y."/>
            <person name="Liu S."/>
            <person name="Liu Y."/>
        </authorList>
    </citation>
    <scope>NUCLEOTIDE SEQUENCE</scope>
    <source>
        <strain evidence="1">ZJU_SS_LIU_2023</strain>
    </source>
</reference>
<sequence>MTSAHGCGYDEDDDDDCGCDEGASGKGAEKRIVSEIANTGLPYKEIEVTFNGNKMVMRMQKEPITPKYDPPCDCIEPVNTASKTNNAPRGNNVVFQKASEGCRTISVYPNPDSKKPEKSDKSLDAKRSAGGKEHTSLPTVNPEDNPNIFVLRIKRKCENGDKKHNIDLEFRAPRPWQNRSKK</sequence>
<proteinExistence type="predicted"/>
<gene>
    <name evidence="1" type="ORF">QAD02_019982</name>
</gene>
<accession>A0ACC2PKR4</accession>
<keyword evidence="2" id="KW-1185">Reference proteome</keyword>
<dbReference type="Proteomes" id="UP001239111">
    <property type="component" value="Chromosome 1"/>
</dbReference>
<evidence type="ECO:0000313" key="2">
    <source>
        <dbReference type="Proteomes" id="UP001239111"/>
    </source>
</evidence>
<protein>
    <submittedName>
        <fullName evidence="1">Uncharacterized protein</fullName>
    </submittedName>
</protein>
<dbReference type="EMBL" id="CM056741">
    <property type="protein sequence ID" value="KAJ8684190.1"/>
    <property type="molecule type" value="Genomic_DNA"/>
</dbReference>
<comment type="caution">
    <text evidence="1">The sequence shown here is derived from an EMBL/GenBank/DDBJ whole genome shotgun (WGS) entry which is preliminary data.</text>
</comment>
<evidence type="ECO:0000313" key="1">
    <source>
        <dbReference type="EMBL" id="KAJ8684190.1"/>
    </source>
</evidence>
<name>A0ACC2PKR4_9HYME</name>